<dbReference type="GeneID" id="10287758"/>
<feature type="transmembrane region" description="Helical" evidence="7">
    <location>
        <begin position="492"/>
        <end position="510"/>
    </location>
</feature>
<keyword evidence="5 7" id="KW-1133">Transmembrane helix</keyword>
<evidence type="ECO:0000256" key="5">
    <source>
        <dbReference type="ARBA" id="ARBA00022989"/>
    </source>
</evidence>
<feature type="transmembrane region" description="Helical" evidence="7">
    <location>
        <begin position="360"/>
        <end position="378"/>
    </location>
</feature>
<dbReference type="GO" id="GO:0016757">
    <property type="term" value="F:glycosyltransferase activity"/>
    <property type="evidence" value="ECO:0007669"/>
    <property type="project" value="UniProtKB-KW"/>
</dbReference>
<evidence type="ECO:0000256" key="7">
    <source>
        <dbReference type="SAM" id="Phobius"/>
    </source>
</evidence>
<dbReference type="Gene3D" id="3.90.550.10">
    <property type="entry name" value="Spore Coat Polysaccharide Biosynthesis Protein SpsA, Chain A"/>
    <property type="match status" value="1"/>
</dbReference>
<dbReference type="KEGG" id="vmo:VMUT_0106"/>
<dbReference type="HOGENOM" id="CLU_041759_0_0_2"/>
<dbReference type="eggNOG" id="arCOG01391">
    <property type="taxonomic scope" value="Archaea"/>
</dbReference>
<keyword evidence="6 7" id="KW-0472">Membrane</keyword>
<gene>
    <name evidence="9" type="ordered locus">VMUT_0106</name>
</gene>
<feature type="domain" description="Glycosyltransferase 2-like" evidence="8">
    <location>
        <begin position="96"/>
        <end position="267"/>
    </location>
</feature>
<dbReference type="OrthoDB" id="43988at2157"/>
<dbReference type="InterPro" id="IPR029044">
    <property type="entry name" value="Nucleotide-diphossugar_trans"/>
</dbReference>
<feature type="transmembrane region" description="Helical" evidence="7">
    <location>
        <begin position="384"/>
        <end position="404"/>
    </location>
</feature>
<feature type="transmembrane region" description="Helical" evidence="7">
    <location>
        <begin position="466"/>
        <end position="485"/>
    </location>
</feature>
<dbReference type="RefSeq" id="WP_013603486.1">
    <property type="nucleotide sequence ID" value="NC_015151.1"/>
</dbReference>
<organism evidence="9 10">
    <name type="scientific">Vulcanisaeta moutnovskia (strain 768-28)</name>
    <dbReference type="NCBI Taxonomy" id="985053"/>
    <lineage>
        <taxon>Archaea</taxon>
        <taxon>Thermoproteota</taxon>
        <taxon>Thermoprotei</taxon>
        <taxon>Thermoproteales</taxon>
        <taxon>Thermoproteaceae</taxon>
        <taxon>Vulcanisaeta</taxon>
    </lineage>
</organism>
<reference evidence="9 10" key="1">
    <citation type="journal article" date="2011" name="J. Bacteriol.">
        <title>Complete genome sequence of 'Vulcanisaeta moutnovskia' strain 768-28, a novel member of the hyperthermophilic crenarchaeal genus vulcanisaeta.</title>
        <authorList>
            <person name="Gumerov V.M."/>
            <person name="Mardanov A.V."/>
            <person name="Beletsky A.V."/>
            <person name="Prokofeva M.I."/>
            <person name="Bonch-Osmolovskaya E.A."/>
            <person name="Ravin N.V."/>
            <person name="Skryabin K.G."/>
        </authorList>
    </citation>
    <scope>NUCLEOTIDE SEQUENCE [LARGE SCALE GENOMIC DNA]</scope>
    <source>
        <strain evidence="9 10">768-28</strain>
    </source>
</reference>
<dbReference type="EMBL" id="CP002529">
    <property type="protein sequence ID" value="ADY00322.1"/>
    <property type="molecule type" value="Genomic_DNA"/>
</dbReference>
<keyword evidence="10" id="KW-1185">Reference proteome</keyword>
<evidence type="ECO:0000256" key="6">
    <source>
        <dbReference type="ARBA" id="ARBA00023136"/>
    </source>
</evidence>
<dbReference type="GO" id="GO:0016020">
    <property type="term" value="C:membrane"/>
    <property type="evidence" value="ECO:0007669"/>
    <property type="project" value="UniProtKB-SubCell"/>
</dbReference>
<dbReference type="Pfam" id="PF00535">
    <property type="entry name" value="Glycos_transf_2"/>
    <property type="match status" value="1"/>
</dbReference>
<evidence type="ECO:0000313" key="9">
    <source>
        <dbReference type="EMBL" id="ADY00322.1"/>
    </source>
</evidence>
<dbReference type="PANTHER" id="PTHR43867">
    <property type="entry name" value="CELLULOSE SYNTHASE CATALYTIC SUBUNIT A [UDP-FORMING]"/>
    <property type="match status" value="1"/>
</dbReference>
<protein>
    <submittedName>
        <fullName evidence="9">Glycosyl transferase family 2</fullName>
    </submittedName>
</protein>
<dbReference type="Proteomes" id="UP000007485">
    <property type="component" value="Chromosome"/>
</dbReference>
<sequence>MSGNEYFEVKELTKQIIQQYVMNQYPWGIITRPLTPVALMILSITYIITITTLILSFIQIVVLVRYSMASLRYVKTYRRNNLSIKNIPVHKLPFVSILIPIKNENVLTIKRNLENIASLNYPRELLEVLYISDDPEYYVNGLTKIIGSMMHKLGVNARIIRRVNNTGYKGGALNYGIKHAKGDVIAVFDVDTIMPSDYLMKAVNALLNGYDAITAVWKGYYTVDNVISRLLKFMYDVYNEVFIRGRFLSGGFPAITGNNLVIWRKVLYSVNGFCECTGEDLDLSIKLRSRGYKVGLIDSDVYCEVPYTYPSFKKQFSRWLFNSIWNMKHNLSLLITSNKTTFWEKIDGLLWMLQFPSMSFAALSILVTVILSIIGVLVPPISILFLEAINAIIVIPLTIILLLISRRVGYGMWDFITNAVRSVLLTILMSFPMLAYSIESLLIDEWEWVPTPKGQLTHSYSFLKDLIHELSIILVLIAVMIILVLSNQVLTTLYIASILAILLYGFKLIIPHRY</sequence>
<evidence type="ECO:0000256" key="1">
    <source>
        <dbReference type="ARBA" id="ARBA00004141"/>
    </source>
</evidence>
<accession>F0QSH1</accession>
<dbReference type="InterPro" id="IPR001173">
    <property type="entry name" value="Glyco_trans_2-like"/>
</dbReference>
<dbReference type="SUPFAM" id="SSF53448">
    <property type="entry name" value="Nucleotide-diphospho-sugar transferases"/>
    <property type="match status" value="1"/>
</dbReference>
<evidence type="ECO:0000256" key="3">
    <source>
        <dbReference type="ARBA" id="ARBA00022679"/>
    </source>
</evidence>
<evidence type="ECO:0000313" key="10">
    <source>
        <dbReference type="Proteomes" id="UP000007485"/>
    </source>
</evidence>
<feature type="transmembrane region" description="Helical" evidence="7">
    <location>
        <begin position="416"/>
        <end position="438"/>
    </location>
</feature>
<dbReference type="PANTHER" id="PTHR43867:SF2">
    <property type="entry name" value="CELLULOSE SYNTHASE CATALYTIC SUBUNIT A [UDP-FORMING]"/>
    <property type="match status" value="1"/>
</dbReference>
<evidence type="ECO:0000259" key="8">
    <source>
        <dbReference type="Pfam" id="PF00535"/>
    </source>
</evidence>
<evidence type="ECO:0000256" key="2">
    <source>
        <dbReference type="ARBA" id="ARBA00022676"/>
    </source>
</evidence>
<keyword evidence="2" id="KW-0328">Glycosyltransferase</keyword>
<dbReference type="STRING" id="985053.VMUT_0106"/>
<feature type="transmembrane region" description="Helical" evidence="7">
    <location>
        <begin position="37"/>
        <end position="64"/>
    </location>
</feature>
<dbReference type="CDD" id="cd06423">
    <property type="entry name" value="CESA_like"/>
    <property type="match status" value="1"/>
</dbReference>
<keyword evidence="3 9" id="KW-0808">Transferase</keyword>
<evidence type="ECO:0000256" key="4">
    <source>
        <dbReference type="ARBA" id="ARBA00022692"/>
    </source>
</evidence>
<dbReference type="InterPro" id="IPR050321">
    <property type="entry name" value="Glycosyltr_2/OpgH_subfam"/>
</dbReference>
<comment type="subcellular location">
    <subcellularLocation>
        <location evidence="1">Membrane</location>
        <topology evidence="1">Multi-pass membrane protein</topology>
    </subcellularLocation>
</comment>
<proteinExistence type="predicted"/>
<keyword evidence="4 7" id="KW-0812">Transmembrane</keyword>
<name>F0QSH1_VULM7</name>
<dbReference type="AlphaFoldDB" id="F0QSH1"/>